<dbReference type="Proteomes" id="UP000257554">
    <property type="component" value="Segment"/>
</dbReference>
<accession>A0A345MT29</accession>
<dbReference type="GeneID" id="76971847"/>
<organism evidence="2 3">
    <name type="scientific">crAssphage sp. isolate ctbg_1</name>
    <dbReference type="NCBI Taxonomy" id="2989854"/>
    <lineage>
        <taxon>Viruses</taxon>
        <taxon>Duplodnaviria</taxon>
        <taxon>Heunggongvirae</taxon>
        <taxon>Uroviricota</taxon>
        <taxon>Caudoviricetes</taxon>
        <taxon>Crassvirales</taxon>
        <taxon>Intestiviridae</taxon>
        <taxon>Crudevirinae</taxon>
        <taxon>Whopevirus</taxon>
        <taxon>Whopevirus animalis</taxon>
    </lineage>
</organism>
<name>A0A345MT29_9CAUD</name>
<evidence type="ECO:0000256" key="1">
    <source>
        <dbReference type="SAM" id="Phobius"/>
    </source>
</evidence>
<keyword evidence="1" id="KW-0812">Transmembrane</keyword>
<feature type="transmembrane region" description="Helical" evidence="1">
    <location>
        <begin position="6"/>
        <end position="26"/>
    </location>
</feature>
<keyword evidence="1" id="KW-0472">Membrane</keyword>
<keyword evidence="1" id="KW-1133">Transmembrane helix</keyword>
<keyword evidence="3" id="KW-1185">Reference proteome</keyword>
<dbReference type="EMBL" id="MH616963">
    <property type="protein sequence ID" value="AXH74529.1"/>
    <property type="molecule type" value="Genomic_DNA"/>
</dbReference>
<evidence type="ECO:0000313" key="2">
    <source>
        <dbReference type="EMBL" id="AXH74529.1"/>
    </source>
</evidence>
<proteinExistence type="predicted"/>
<protein>
    <submittedName>
        <fullName evidence="2">Uncharacterized protein</fullName>
    </submittedName>
</protein>
<reference evidence="2 3" key="1">
    <citation type="submission" date="2018-07" db="EMBL/GenBank/DDBJ databases">
        <title>Uncovering a Universe of Circular DNA Viruses in Animal Metagenomes.</title>
        <authorList>
            <person name="Tisza M."/>
            <person name="Buck C."/>
            <person name="Pastrana D."/>
            <person name="Welch N."/>
            <person name="Peretti A."/>
        </authorList>
    </citation>
    <scope>NUCLEOTIDE SEQUENCE [LARGE SCALE GENOMIC DNA]</scope>
    <source>
        <strain evidence="2">Ctbg_1</strain>
    </source>
</reference>
<evidence type="ECO:0000313" key="3">
    <source>
        <dbReference type="Proteomes" id="UP000257554"/>
    </source>
</evidence>
<sequence>MTQLLLISISLVLIAIFLVIVMIKLINIENRVKSLNADIAKRTHDIMTRINASEVDIRKEIIKVKHIVDSTHLSVNTVNNKQGRLINDIDNVNRAIKKVAKIGSIRFGNDFDKDFTELYRQITEKPKSAQNKHNNK</sequence>
<dbReference type="RefSeq" id="YP_010097667.1">
    <property type="nucleotide sequence ID" value="NC_055760.1"/>
</dbReference>